<keyword evidence="1" id="KW-0812">Transmembrane</keyword>
<gene>
    <name evidence="2" type="ORF">SAMN06272739_0168</name>
</gene>
<evidence type="ECO:0000313" key="2">
    <source>
        <dbReference type="EMBL" id="SOD93101.1"/>
    </source>
</evidence>
<evidence type="ECO:0000313" key="3">
    <source>
        <dbReference type="Proteomes" id="UP000219482"/>
    </source>
</evidence>
<dbReference type="EMBL" id="OCNK01000001">
    <property type="protein sequence ID" value="SOD93101.1"/>
    <property type="molecule type" value="Genomic_DNA"/>
</dbReference>
<proteinExistence type="predicted"/>
<organism evidence="2 3">
    <name type="scientific">Blastococcus haudaquaticus</name>
    <dbReference type="NCBI Taxonomy" id="1938745"/>
    <lineage>
        <taxon>Bacteria</taxon>
        <taxon>Bacillati</taxon>
        <taxon>Actinomycetota</taxon>
        <taxon>Actinomycetes</taxon>
        <taxon>Geodermatophilales</taxon>
        <taxon>Geodermatophilaceae</taxon>
        <taxon>Blastococcus</taxon>
    </lineage>
</organism>
<reference evidence="3" key="1">
    <citation type="submission" date="2017-09" db="EMBL/GenBank/DDBJ databases">
        <authorList>
            <person name="Varghese N."/>
            <person name="Submissions S."/>
        </authorList>
    </citation>
    <scope>NUCLEOTIDE SEQUENCE [LARGE SCALE GENOMIC DNA]</scope>
    <source>
        <strain evidence="3">DSM 44270</strain>
    </source>
</reference>
<evidence type="ECO:0000256" key="1">
    <source>
        <dbReference type="SAM" id="Phobius"/>
    </source>
</evidence>
<keyword evidence="3" id="KW-1185">Reference proteome</keyword>
<feature type="transmembrane region" description="Helical" evidence="1">
    <location>
        <begin position="89"/>
        <end position="107"/>
    </location>
</feature>
<feature type="transmembrane region" description="Helical" evidence="1">
    <location>
        <begin position="62"/>
        <end position="83"/>
    </location>
</feature>
<keyword evidence="1" id="KW-0472">Membrane</keyword>
<feature type="transmembrane region" description="Helical" evidence="1">
    <location>
        <begin position="35"/>
        <end position="55"/>
    </location>
</feature>
<keyword evidence="1" id="KW-1133">Transmembrane helix</keyword>
<feature type="transmembrane region" description="Helical" evidence="1">
    <location>
        <begin position="7"/>
        <end position="29"/>
    </location>
</feature>
<dbReference type="OrthoDB" id="5197608at2"/>
<protein>
    <submittedName>
        <fullName evidence="2">Uncharacterized protein</fullName>
    </submittedName>
</protein>
<dbReference type="RefSeq" id="WP_097182052.1">
    <property type="nucleotide sequence ID" value="NZ_OCNK01000001.1"/>
</dbReference>
<accession>A0A286GC71</accession>
<name>A0A286GC71_9ACTN</name>
<sequence>MTAAAVIGIVIGGLGALFGLLGLSLVFAFSAVLGLLSLVSLAIAVVVLIGGIQVLTGKSPKLLLLGSYASLAITVLFMLWSVISGYGFVGSNLLSLVLPALIVFFLMQPQSKQYFASRGLSY</sequence>
<dbReference type="Proteomes" id="UP000219482">
    <property type="component" value="Unassembled WGS sequence"/>
</dbReference>
<dbReference type="AlphaFoldDB" id="A0A286GC71"/>